<dbReference type="SMART" id="SM00422">
    <property type="entry name" value="HTH_MERR"/>
    <property type="match status" value="1"/>
</dbReference>
<dbReference type="Gene3D" id="1.10.1660.10">
    <property type="match status" value="1"/>
</dbReference>
<proteinExistence type="predicted"/>
<dbReference type="PANTHER" id="PTHR30204:SF90">
    <property type="entry name" value="HTH-TYPE TRANSCRIPTIONAL ACTIVATOR MTA"/>
    <property type="match status" value="1"/>
</dbReference>
<dbReference type="InterPro" id="IPR009061">
    <property type="entry name" value="DNA-bd_dom_put_sf"/>
</dbReference>
<dbReference type="PANTHER" id="PTHR30204">
    <property type="entry name" value="REDOX-CYCLING DRUG-SENSING TRANSCRIPTIONAL ACTIVATOR SOXR"/>
    <property type="match status" value="1"/>
</dbReference>
<keyword evidence="1" id="KW-0238">DNA-binding</keyword>
<gene>
    <name evidence="3" type="ORF">QFI96_003075</name>
</gene>
<evidence type="ECO:0000259" key="2">
    <source>
        <dbReference type="PROSITE" id="PS50937"/>
    </source>
</evidence>
<dbReference type="PRINTS" id="PR00040">
    <property type="entry name" value="HTHMERR"/>
</dbReference>
<dbReference type="EMBL" id="JARXNK020000097">
    <property type="protein sequence ID" value="MEL0550682.1"/>
    <property type="molecule type" value="Genomic_DNA"/>
</dbReference>
<protein>
    <submittedName>
        <fullName evidence="3">MerR family transcriptional regulator</fullName>
    </submittedName>
</protein>
<comment type="caution">
    <text evidence="3">The sequence shown here is derived from an EMBL/GenBank/DDBJ whole genome shotgun (WGS) entry which is preliminary data.</text>
</comment>
<dbReference type="PROSITE" id="PS50937">
    <property type="entry name" value="HTH_MERR_2"/>
    <property type="match status" value="1"/>
</dbReference>
<keyword evidence="4" id="KW-1185">Reference proteome</keyword>
<organism evidence="3 4">
    <name type="scientific">Raoultella lignicola</name>
    <dbReference type="NCBI Taxonomy" id="3040939"/>
    <lineage>
        <taxon>Bacteria</taxon>
        <taxon>Pseudomonadati</taxon>
        <taxon>Pseudomonadota</taxon>
        <taxon>Gammaproteobacteria</taxon>
        <taxon>Enterobacterales</taxon>
        <taxon>Enterobacteriaceae</taxon>
        <taxon>Klebsiella/Raoultella group</taxon>
        <taxon>Raoultella</taxon>
    </lineage>
</organism>
<evidence type="ECO:0000313" key="4">
    <source>
        <dbReference type="Proteomes" id="UP001312893"/>
    </source>
</evidence>
<dbReference type="InterPro" id="IPR047057">
    <property type="entry name" value="MerR_fam"/>
</dbReference>
<evidence type="ECO:0000256" key="1">
    <source>
        <dbReference type="ARBA" id="ARBA00023125"/>
    </source>
</evidence>
<name>A0ABU9F2T9_9ENTR</name>
<feature type="domain" description="HTH merR-type" evidence="2">
    <location>
        <begin position="2"/>
        <end position="71"/>
    </location>
</feature>
<evidence type="ECO:0000313" key="3">
    <source>
        <dbReference type="EMBL" id="MEL0550682.1"/>
    </source>
</evidence>
<sequence length="348" mass="39686">MLIQVGELARRAGMTVRTLHHYEQTGLLMPSARSAAGYRLYNLAAVQRLHMIKALAQAGLELATIKDHLDRDSLSLSDLLVQQIATLDTQLRTISTLRERLVTLRDALGGGNEPDLESWLQTLELMKMYDRWFSPQELQGLPFAEQDEQRNQVWLALVAEVRELIGEGCPEDDPRAMALATRWMERLEQDTAGRPEFLTRLNEMHAAEPQMRAQTGITADVIDYITRAFAQSKLVIWARYLDADELAFTREHYFDRLMEWPVLVTQLHQACRDRLDPASDAGQVLARQWLALFQSYAGTSPATQQKFRVAMEREPHLMKGTWMTPEVLSWLQQAIGVMMTQARAPASR</sequence>
<dbReference type="SUPFAM" id="SSF46955">
    <property type="entry name" value="Putative DNA-binding domain"/>
    <property type="match status" value="1"/>
</dbReference>
<dbReference type="Proteomes" id="UP001312893">
    <property type="component" value="Unassembled WGS sequence"/>
</dbReference>
<dbReference type="RefSeq" id="WP_123754776.1">
    <property type="nucleotide sequence ID" value="NZ_JARXNK020000097.1"/>
</dbReference>
<dbReference type="InterPro" id="IPR000551">
    <property type="entry name" value="MerR-type_HTH_dom"/>
</dbReference>
<accession>A0ABU9F2T9</accession>
<reference evidence="3 4" key="1">
    <citation type="submission" date="2024-04" db="EMBL/GenBank/DDBJ databases">
        <title>Two novel Raoultella species associated with bleeding cankers of broadleaf hosts, Raoultella scottia sp. nov. and Raoultella lignicola sp. nov.</title>
        <authorList>
            <person name="Brady C.L."/>
        </authorList>
    </citation>
    <scope>NUCLEOTIDE SEQUENCE [LARGE SCALE GENOMIC DNA]</scope>
    <source>
        <strain evidence="3 4">TW_WC1a.1</strain>
    </source>
</reference>
<dbReference type="Pfam" id="PF13411">
    <property type="entry name" value="MerR_1"/>
    <property type="match status" value="1"/>
</dbReference>